<evidence type="ECO:0000256" key="1">
    <source>
        <dbReference type="ARBA" id="ARBA00004816"/>
    </source>
</evidence>
<evidence type="ECO:0000256" key="3">
    <source>
        <dbReference type="ARBA" id="ARBA00012515"/>
    </source>
</evidence>
<proteinExistence type="inferred from homology"/>
<dbReference type="CDD" id="cd00959">
    <property type="entry name" value="DeoC"/>
    <property type="match status" value="1"/>
</dbReference>
<evidence type="ECO:0000256" key="5">
    <source>
        <dbReference type="ARBA" id="ARBA00023270"/>
    </source>
</evidence>
<dbReference type="PANTHER" id="PTHR10889">
    <property type="entry name" value="DEOXYRIBOSE-PHOSPHATE ALDOLASE"/>
    <property type="match status" value="1"/>
</dbReference>
<dbReference type="AlphaFoldDB" id="A0A6G7VJZ0"/>
<evidence type="ECO:0000256" key="7">
    <source>
        <dbReference type="NCBIfam" id="TIGR00126"/>
    </source>
</evidence>
<protein>
    <recommendedName>
        <fullName evidence="3 7">Deoxyribose-phosphate aldolase</fullName>
        <ecNumber evidence="3 7">4.1.2.4</ecNumber>
    </recommendedName>
</protein>
<dbReference type="EC" id="4.1.2.4" evidence="3 7"/>
<comment type="similarity">
    <text evidence="2">Belongs to the DeoC/FbaB aldolase family. DeoC type 2 subfamily.</text>
</comment>
<dbReference type="RefSeq" id="WP_166189700.1">
    <property type="nucleotide sequence ID" value="NZ_CP049811.1"/>
</dbReference>
<keyword evidence="9" id="KW-1185">Reference proteome</keyword>
<dbReference type="Gene3D" id="3.20.20.70">
    <property type="entry name" value="Aldolase class I"/>
    <property type="match status" value="1"/>
</dbReference>
<dbReference type="PANTHER" id="PTHR10889:SF3">
    <property type="entry name" value="DEOXYRIBOSE-PHOSPHATE ALDOLASE"/>
    <property type="match status" value="1"/>
</dbReference>
<dbReference type="NCBIfam" id="TIGR00126">
    <property type="entry name" value="deoC"/>
    <property type="match status" value="1"/>
</dbReference>
<dbReference type="SUPFAM" id="SSF51569">
    <property type="entry name" value="Aldolase"/>
    <property type="match status" value="1"/>
</dbReference>
<gene>
    <name evidence="8" type="primary">deoC</name>
    <name evidence="8" type="ORF">G8E03_05905</name>
</gene>
<evidence type="ECO:0000313" key="9">
    <source>
        <dbReference type="Proteomes" id="UP000500791"/>
    </source>
</evidence>
<organism evidence="8 9">
    <name type="scientific">Pontivivens nitratireducens</name>
    <dbReference type="NCBI Taxonomy" id="2758038"/>
    <lineage>
        <taxon>Bacteria</taxon>
        <taxon>Pseudomonadati</taxon>
        <taxon>Pseudomonadota</taxon>
        <taxon>Alphaproteobacteria</taxon>
        <taxon>Rhodobacterales</taxon>
        <taxon>Paracoccaceae</taxon>
        <taxon>Pontivivens</taxon>
    </lineage>
</organism>
<evidence type="ECO:0000256" key="4">
    <source>
        <dbReference type="ARBA" id="ARBA00023239"/>
    </source>
</evidence>
<sequence>MSDLKAVALKAVSCLDLTNLDDDCTEEDVIALCKRAQTPHGPTAAICIWPRFVAAARTHLGDNSPIRIATVVNFPGGMDDADDVMALTEQAIADGADEIDMVIPWPKLIEGHDQDVSAIVGRVRRSADGALVKAILETGMLREPDLISRAARLAIEGGAHFIKTSTGKVPVNATLSSARLMLEAIRDSGEPVGFKPAGGVKSTNDAAAYIALCEEIMGDGWVTPMTFRIGASGVLTALLATLDDDGEPTEGEGY</sequence>
<name>A0A6G7VJZ0_9RHOB</name>
<comment type="pathway">
    <text evidence="1">Carbohydrate degradation; 2-deoxy-D-ribose 1-phosphate degradation; D-glyceraldehyde 3-phosphate and acetaldehyde from 2-deoxy-alpha-D-ribose 1-phosphate: step 2/2.</text>
</comment>
<dbReference type="GO" id="GO:0009264">
    <property type="term" value="P:deoxyribonucleotide catabolic process"/>
    <property type="evidence" value="ECO:0007669"/>
    <property type="project" value="UniProtKB-UniRule"/>
</dbReference>
<evidence type="ECO:0000313" key="8">
    <source>
        <dbReference type="EMBL" id="QIK40341.1"/>
    </source>
</evidence>
<dbReference type="InterPro" id="IPR011343">
    <property type="entry name" value="DeoC"/>
</dbReference>
<dbReference type="GO" id="GO:0016052">
    <property type="term" value="P:carbohydrate catabolic process"/>
    <property type="evidence" value="ECO:0007669"/>
    <property type="project" value="TreeGrafter"/>
</dbReference>
<dbReference type="KEGG" id="mon:G8E03_05905"/>
<keyword evidence="5" id="KW-0704">Schiff base</keyword>
<dbReference type="SMART" id="SM01133">
    <property type="entry name" value="DeoC"/>
    <property type="match status" value="1"/>
</dbReference>
<keyword evidence="4 8" id="KW-0456">Lyase</keyword>
<comment type="catalytic activity">
    <reaction evidence="6">
        <text>2-deoxy-D-ribose 5-phosphate = D-glyceraldehyde 3-phosphate + acetaldehyde</text>
        <dbReference type="Rhea" id="RHEA:12821"/>
        <dbReference type="ChEBI" id="CHEBI:15343"/>
        <dbReference type="ChEBI" id="CHEBI:59776"/>
        <dbReference type="ChEBI" id="CHEBI:62877"/>
        <dbReference type="EC" id="4.1.2.4"/>
    </reaction>
</comment>
<dbReference type="InterPro" id="IPR002915">
    <property type="entry name" value="DeoC/FbaB/LacD_aldolase"/>
</dbReference>
<dbReference type="GO" id="GO:0005737">
    <property type="term" value="C:cytoplasm"/>
    <property type="evidence" value="ECO:0007669"/>
    <property type="project" value="InterPro"/>
</dbReference>
<evidence type="ECO:0000256" key="2">
    <source>
        <dbReference type="ARBA" id="ARBA00009473"/>
    </source>
</evidence>
<dbReference type="InterPro" id="IPR013785">
    <property type="entry name" value="Aldolase_TIM"/>
</dbReference>
<dbReference type="GO" id="GO:0004139">
    <property type="term" value="F:deoxyribose-phosphate aldolase activity"/>
    <property type="evidence" value="ECO:0007669"/>
    <property type="project" value="UniProtKB-UniRule"/>
</dbReference>
<dbReference type="EMBL" id="CP049811">
    <property type="protein sequence ID" value="QIK40341.1"/>
    <property type="molecule type" value="Genomic_DNA"/>
</dbReference>
<accession>A0A6G7VJZ0</accession>
<reference evidence="8 9" key="1">
    <citation type="submission" date="2020-03" db="EMBL/GenBank/DDBJ databases">
        <title>Complete genome sequence of Monaibacterium sp. ALG8 with diverse plasmids.</title>
        <authorList>
            <person name="Sun C."/>
        </authorList>
    </citation>
    <scope>NUCLEOTIDE SEQUENCE [LARGE SCALE GENOMIC DNA]</scope>
    <source>
        <strain evidence="8 9">ALG8</strain>
    </source>
</reference>
<evidence type="ECO:0000256" key="6">
    <source>
        <dbReference type="ARBA" id="ARBA00048791"/>
    </source>
</evidence>
<dbReference type="PIRSF" id="PIRSF001357">
    <property type="entry name" value="DeoC"/>
    <property type="match status" value="1"/>
</dbReference>
<dbReference type="Pfam" id="PF01791">
    <property type="entry name" value="DeoC"/>
    <property type="match status" value="1"/>
</dbReference>
<dbReference type="Proteomes" id="UP000500791">
    <property type="component" value="Chromosome"/>
</dbReference>